<keyword evidence="1" id="KW-0812">Transmembrane</keyword>
<keyword evidence="1" id="KW-1133">Transmembrane helix</keyword>
<dbReference type="Proteomes" id="UP000663889">
    <property type="component" value="Unassembled WGS sequence"/>
</dbReference>
<dbReference type="EMBL" id="CAJOBE010000695">
    <property type="protein sequence ID" value="CAF3675266.1"/>
    <property type="molecule type" value="Genomic_DNA"/>
</dbReference>
<proteinExistence type="predicted"/>
<evidence type="ECO:0000313" key="4">
    <source>
        <dbReference type="Proteomes" id="UP000663874"/>
    </source>
</evidence>
<dbReference type="Proteomes" id="UP000663874">
    <property type="component" value="Unassembled WGS sequence"/>
</dbReference>
<dbReference type="EMBL" id="CAJNOU010003666">
    <property type="protein sequence ID" value="CAF1403004.1"/>
    <property type="molecule type" value="Genomic_DNA"/>
</dbReference>
<name>A0A818SWA6_9BILA</name>
<organism evidence="3 4">
    <name type="scientific">Rotaria sordida</name>
    <dbReference type="NCBI Taxonomy" id="392033"/>
    <lineage>
        <taxon>Eukaryota</taxon>
        <taxon>Metazoa</taxon>
        <taxon>Spiralia</taxon>
        <taxon>Gnathifera</taxon>
        <taxon>Rotifera</taxon>
        <taxon>Eurotatoria</taxon>
        <taxon>Bdelloidea</taxon>
        <taxon>Philodinida</taxon>
        <taxon>Philodinidae</taxon>
        <taxon>Rotaria</taxon>
    </lineage>
</organism>
<feature type="transmembrane region" description="Helical" evidence="1">
    <location>
        <begin position="30"/>
        <end position="55"/>
    </location>
</feature>
<protein>
    <submittedName>
        <fullName evidence="3">Uncharacterized protein</fullName>
    </submittedName>
</protein>
<evidence type="ECO:0000313" key="2">
    <source>
        <dbReference type="EMBL" id="CAF1403004.1"/>
    </source>
</evidence>
<keyword evidence="1" id="KW-0472">Membrane</keyword>
<gene>
    <name evidence="3" type="ORF">FNK824_LOCUS7471</name>
    <name evidence="2" type="ORF">SEV965_LOCUS31539</name>
</gene>
<evidence type="ECO:0000256" key="1">
    <source>
        <dbReference type="SAM" id="Phobius"/>
    </source>
</evidence>
<comment type="caution">
    <text evidence="3">The sequence shown here is derived from an EMBL/GenBank/DDBJ whole genome shotgun (WGS) entry which is preliminary data.</text>
</comment>
<dbReference type="AlphaFoldDB" id="A0A818SWA6"/>
<evidence type="ECO:0000313" key="3">
    <source>
        <dbReference type="EMBL" id="CAF3675266.1"/>
    </source>
</evidence>
<reference evidence="3" key="1">
    <citation type="submission" date="2021-02" db="EMBL/GenBank/DDBJ databases">
        <authorList>
            <person name="Nowell W R."/>
        </authorList>
    </citation>
    <scope>NUCLEOTIDE SEQUENCE</scope>
</reference>
<accession>A0A818SWA6</accession>
<sequence length="280" mass="31176">MYKDAGYGDNWQPTPDNIARRIDPYGRSCAILGCFFVIGFILIIIVVLSLIPVYISRSSSPTKNTVQVPKVYINGYTLRFRSPSNSFNIETILSQSNNREALRAALTAMIQSDSILSGSIIDITKSSLSSKRKRRYSSDLLDITFDLYITSGKTCTSVSCLNQFQTRSINQLCNKNRTTAIVRYEQPNTDDSIHQSSSSSNIYWLNFQLPNMMKSNVSFVNVDLKIISSSLETLINLDKNLNYPSITDIITSIPDIITSVPDTMTSTTTTTIPSASNLID</sequence>